<keyword evidence="4" id="KW-1185">Reference proteome</keyword>
<dbReference type="AlphaFoldDB" id="A0A1C3MZW8"/>
<dbReference type="Pfam" id="PF04717">
    <property type="entry name" value="Phage_base_V"/>
    <property type="match status" value="1"/>
</dbReference>
<dbReference type="EMBL" id="LT598496">
    <property type="protein sequence ID" value="SBV25869.1"/>
    <property type="molecule type" value="Genomic_DNA"/>
</dbReference>
<protein>
    <submittedName>
        <fullName evidence="3">Uncharacterized conserved protein, implicated in type VI secretion and phage assembly</fullName>
    </submittedName>
</protein>
<dbReference type="PATRIC" id="fig|307121.4.peg.1386"/>
<dbReference type="STRING" id="307121.GA0070620_1351"/>
<dbReference type="Gene3D" id="2.40.50.230">
    <property type="entry name" value="Gp5 N-terminal domain"/>
    <property type="match status" value="1"/>
</dbReference>
<reference evidence="4" key="1">
    <citation type="submission" date="2016-06" db="EMBL/GenBank/DDBJ databases">
        <authorList>
            <person name="Varghese N."/>
        </authorList>
    </citation>
    <scope>NUCLEOTIDE SEQUENCE [LARGE SCALE GENOMIC DNA]</scope>
    <source>
        <strain evidence="4">DSM 45344</strain>
    </source>
</reference>
<dbReference type="SUPFAM" id="SSF69279">
    <property type="entry name" value="Phage tail proteins"/>
    <property type="match status" value="1"/>
</dbReference>
<evidence type="ECO:0000313" key="4">
    <source>
        <dbReference type="Proteomes" id="UP000199393"/>
    </source>
</evidence>
<dbReference type="SUPFAM" id="SSF69255">
    <property type="entry name" value="gp5 N-terminal domain-like"/>
    <property type="match status" value="1"/>
</dbReference>
<sequence length="531" mass="55497">MTAVASRALAVLVDGVPLPEPAMRRLRSVRVAARLDQPTQCELTLATDSGGAALPPWARTGAALDVRLVDRPDGLFTGEVTCVEVEYAADGTALLRIRAYDVLHRLRKRQSLRVFESVTAAELARDLCGEVGLDVDADDDGPRVERLLQHRHSDLELLTEVTGRAGLHLAADEDRVRLVTLAGYGEPIVLRLGRDVHALRVSTNLDRAGGGSAALGWHPQRAEPISQRADEARCGRPVDQRPDPADVGADGLRTAVDQPGRSDDELAGIAQARLDARAAALVTAEGVAEGDPALRPGRRIRLAEVAEALAGSYVLTEVVHTLDAHGHLTRFGTAPPPAPPPVGGPGASVTLGTVTDVADPDGLGRVRVTLPAYGELDAGWLAVLCPGAGRDKGIVALPDPEDTVLVALPGGEPASGVVLGSLFGTVTPYDAGIADGRARRWSLRTGSGQSIVVDDAGRSLRLATDGGSFLELTPDLVTLHAAADLVLSAPGRAMVVRARTVDFRQAEAAEDPAIAAERARALVSDPQRGGG</sequence>
<evidence type="ECO:0000259" key="2">
    <source>
        <dbReference type="Pfam" id="PF04717"/>
    </source>
</evidence>
<gene>
    <name evidence="3" type="ORF">GA0070620_1351</name>
</gene>
<evidence type="ECO:0000313" key="3">
    <source>
        <dbReference type="EMBL" id="SBV25869.1"/>
    </source>
</evidence>
<organism evidence="3 4">
    <name type="scientific">Micromonospora krabiensis</name>
    <dbReference type="NCBI Taxonomy" id="307121"/>
    <lineage>
        <taxon>Bacteria</taxon>
        <taxon>Bacillati</taxon>
        <taxon>Actinomycetota</taxon>
        <taxon>Actinomycetes</taxon>
        <taxon>Micromonosporales</taxon>
        <taxon>Micromonosporaceae</taxon>
        <taxon>Micromonospora</taxon>
    </lineage>
</organism>
<name>A0A1C3MZW8_9ACTN</name>
<feature type="compositionally biased region" description="Basic and acidic residues" evidence="1">
    <location>
        <begin position="234"/>
        <end position="244"/>
    </location>
</feature>
<dbReference type="Proteomes" id="UP000199393">
    <property type="component" value="Chromosome I"/>
</dbReference>
<dbReference type="InterPro" id="IPR037026">
    <property type="entry name" value="Vgr_OB-fold_dom_sf"/>
</dbReference>
<dbReference type="Gene3D" id="3.55.50.10">
    <property type="entry name" value="Baseplate protein-like domains"/>
    <property type="match status" value="1"/>
</dbReference>
<feature type="domain" description="Gp5/Type VI secretion system Vgr protein OB-fold" evidence="2">
    <location>
        <begin position="351"/>
        <end position="423"/>
    </location>
</feature>
<feature type="region of interest" description="Disordered" evidence="1">
    <location>
        <begin position="234"/>
        <end position="262"/>
    </location>
</feature>
<evidence type="ECO:0000256" key="1">
    <source>
        <dbReference type="SAM" id="MobiDB-lite"/>
    </source>
</evidence>
<dbReference type="Pfam" id="PF05954">
    <property type="entry name" value="Phage_GPD"/>
    <property type="match status" value="1"/>
</dbReference>
<dbReference type="InterPro" id="IPR006531">
    <property type="entry name" value="Gp5/Vgr_OB"/>
</dbReference>
<accession>A0A1C3MZW8</accession>
<dbReference type="RefSeq" id="WP_231922265.1">
    <property type="nucleotide sequence ID" value="NZ_JBHRWG010000003.1"/>
</dbReference>
<proteinExistence type="predicted"/>
<dbReference type="Gene3D" id="2.30.110.50">
    <property type="match status" value="1"/>
</dbReference>
<dbReference type="Gene3D" id="4.10.220.110">
    <property type="match status" value="1"/>
</dbReference>